<dbReference type="RefSeq" id="WP_084410443.1">
    <property type="nucleotide sequence ID" value="NZ_FWXR01000011.1"/>
</dbReference>
<dbReference type="Proteomes" id="UP000192656">
    <property type="component" value="Unassembled WGS sequence"/>
</dbReference>
<dbReference type="AlphaFoldDB" id="A0A1W2CR67"/>
<reference evidence="2 3" key="1">
    <citation type="submission" date="2017-04" db="EMBL/GenBank/DDBJ databases">
        <authorList>
            <person name="Afonso C.L."/>
            <person name="Miller P.J."/>
            <person name="Scott M.A."/>
            <person name="Spackman E."/>
            <person name="Goraichik I."/>
            <person name="Dimitrov K.M."/>
            <person name="Suarez D.L."/>
            <person name="Swayne D.E."/>
        </authorList>
    </citation>
    <scope>NUCLEOTIDE SEQUENCE [LARGE SCALE GENOMIC DNA]</scope>
    <source>
        <strain evidence="2 3">CGMCC 1.10972</strain>
    </source>
</reference>
<name>A0A1W2CR67_9HYPH</name>
<sequence length="137" mass="15691">MNDADKRAKRMERVLKVQVQKRQIEEWTLTHLKQRHAEIDQADREILQSLDPSSELHGLFVDAKVKSLRRNDLARRDNLKAQAETEGRLREARRGEKGVEKRRDEARREAGSASEAKTLASNVDAFLARVPAPGGRR</sequence>
<feature type="compositionally biased region" description="Basic and acidic residues" evidence="1">
    <location>
        <begin position="79"/>
        <end position="110"/>
    </location>
</feature>
<gene>
    <name evidence="2" type="ORF">SAMN06297251_1115</name>
</gene>
<dbReference type="OrthoDB" id="7916473at2"/>
<evidence type="ECO:0000313" key="2">
    <source>
        <dbReference type="EMBL" id="SMC87693.1"/>
    </source>
</evidence>
<evidence type="ECO:0000256" key="1">
    <source>
        <dbReference type="SAM" id="MobiDB-lite"/>
    </source>
</evidence>
<keyword evidence="3" id="KW-1185">Reference proteome</keyword>
<accession>A0A1W2CR67</accession>
<dbReference type="STRING" id="937218.SAMN06297251_1115"/>
<proteinExistence type="predicted"/>
<feature type="region of interest" description="Disordered" evidence="1">
    <location>
        <begin position="79"/>
        <end position="116"/>
    </location>
</feature>
<organism evidence="2 3">
    <name type="scientific">Fulvimarina manganoxydans</name>
    <dbReference type="NCBI Taxonomy" id="937218"/>
    <lineage>
        <taxon>Bacteria</taxon>
        <taxon>Pseudomonadati</taxon>
        <taxon>Pseudomonadota</taxon>
        <taxon>Alphaproteobacteria</taxon>
        <taxon>Hyphomicrobiales</taxon>
        <taxon>Aurantimonadaceae</taxon>
        <taxon>Fulvimarina</taxon>
    </lineage>
</organism>
<evidence type="ECO:0000313" key="3">
    <source>
        <dbReference type="Proteomes" id="UP000192656"/>
    </source>
</evidence>
<protein>
    <submittedName>
        <fullName evidence="2">Uncharacterized protein</fullName>
    </submittedName>
</protein>
<dbReference type="EMBL" id="FWXR01000011">
    <property type="protein sequence ID" value="SMC87693.1"/>
    <property type="molecule type" value="Genomic_DNA"/>
</dbReference>